<dbReference type="ExpressionAtlas" id="A0A178W600">
    <property type="expression patterns" value="baseline and differential"/>
</dbReference>
<dbReference type="PANTHER" id="PTHR31207">
    <property type="entry name" value="ECA1 GAMETOGENESIS FAMILY PROTEIN (DUF784)-RELATED-RELATED"/>
    <property type="match status" value="1"/>
</dbReference>
<gene>
    <name evidence="5" type="ordered locus">AXX17_At1g47260</name>
    <name evidence="6" type="ORF">AN1_LOCUS4412</name>
    <name evidence="4" type="ORF">AT9943_LOCUS3761</name>
</gene>
<evidence type="ECO:0000313" key="6">
    <source>
        <dbReference type="EMBL" id="VYS48932.1"/>
    </source>
</evidence>
<dbReference type="EMBL" id="CACRSJ010000104">
    <property type="protein sequence ID" value="VYS48932.1"/>
    <property type="molecule type" value="Genomic_DNA"/>
</dbReference>
<organism evidence="5 7">
    <name type="scientific">Arabidopsis thaliana</name>
    <name type="common">Mouse-ear cress</name>
    <dbReference type="NCBI Taxonomy" id="3702"/>
    <lineage>
        <taxon>Eukaryota</taxon>
        <taxon>Viridiplantae</taxon>
        <taxon>Streptophyta</taxon>
        <taxon>Embryophyta</taxon>
        <taxon>Tracheophyta</taxon>
        <taxon>Spermatophyta</taxon>
        <taxon>Magnoliopsida</taxon>
        <taxon>eudicotyledons</taxon>
        <taxon>Gunneridae</taxon>
        <taxon>Pentapetalae</taxon>
        <taxon>rosids</taxon>
        <taxon>malvids</taxon>
        <taxon>Brassicales</taxon>
        <taxon>Brassicaceae</taxon>
        <taxon>Camelineae</taxon>
        <taxon>Arabidopsis</taxon>
    </lineage>
</organism>
<proteinExistence type="predicted"/>
<dbReference type="OMA" id="NKCVETT"/>
<dbReference type="AlphaFoldDB" id="A0A178W600"/>
<evidence type="ECO:0000313" key="8">
    <source>
        <dbReference type="Proteomes" id="UP000426265"/>
    </source>
</evidence>
<dbReference type="Proteomes" id="UP000078284">
    <property type="component" value="Chromosome 1"/>
</dbReference>
<evidence type="ECO:0000313" key="5">
    <source>
        <dbReference type="EMBL" id="OAP13919.1"/>
    </source>
</evidence>
<dbReference type="KEGG" id="ath:AT1G52970"/>
<feature type="domain" description="Prolamin-like" evidence="3">
    <location>
        <begin position="63"/>
        <end position="134"/>
    </location>
</feature>
<reference evidence="5" key="2">
    <citation type="submission" date="2016-03" db="EMBL/GenBank/DDBJ databases">
        <title>Full-length assembly of Arabidopsis thaliana Ler reveals the complement of translocations and inversions.</title>
        <authorList>
            <person name="Zapata L."/>
            <person name="Schneeberger K."/>
            <person name="Ossowski S."/>
        </authorList>
    </citation>
    <scope>NUCLEOTIDE SEQUENCE [LARGE SCALE GENOMIC DNA]</scope>
    <source>
        <tissue evidence="5">Leaf</tissue>
    </source>
</reference>
<evidence type="ECO:0000313" key="4">
    <source>
        <dbReference type="EMBL" id="CAD5315386.1"/>
    </source>
</evidence>
<dbReference type="Proteomes" id="UP000516314">
    <property type="component" value="Chromosome 1"/>
</dbReference>
<dbReference type="Proteomes" id="UP000426265">
    <property type="component" value="Unassembled WGS sequence"/>
</dbReference>
<name>A0A178W600_ARATH</name>
<reference evidence="4 9" key="4">
    <citation type="submission" date="2020-09" db="EMBL/GenBank/DDBJ databases">
        <authorList>
            <person name="Ashkenazy H."/>
        </authorList>
    </citation>
    <scope>NUCLEOTIDE SEQUENCE [LARGE SCALE GENOMIC DNA]</scope>
    <source>
        <strain evidence="9">cv. Cdm-0</strain>
    </source>
</reference>
<dbReference type="PANTHER" id="PTHR31207:SF23">
    <property type="entry name" value="DOWNREGULATED IN DIF1 18-RELATED"/>
    <property type="match status" value="1"/>
</dbReference>
<feature type="signal peptide" evidence="2">
    <location>
        <begin position="1"/>
        <end position="22"/>
    </location>
</feature>
<dbReference type="EMBL" id="LUHQ01000001">
    <property type="protein sequence ID" value="OAP13919.1"/>
    <property type="molecule type" value="Genomic_DNA"/>
</dbReference>
<evidence type="ECO:0000256" key="2">
    <source>
        <dbReference type="SAM" id="SignalP"/>
    </source>
</evidence>
<dbReference type="Pfam" id="PF05617">
    <property type="entry name" value="Prolamin_like"/>
    <property type="match status" value="1"/>
</dbReference>
<evidence type="ECO:0000259" key="3">
    <source>
        <dbReference type="Pfam" id="PF05617"/>
    </source>
</evidence>
<evidence type="ECO:0000313" key="7">
    <source>
        <dbReference type="Proteomes" id="UP000078284"/>
    </source>
</evidence>
<reference evidence="7" key="1">
    <citation type="journal article" date="2016" name="Proc. Natl. Acad. Sci. U.S.A.">
        <title>Chromosome-level assembly of Arabidopsis thaliana Ler reveals the extent of translocation and inversion polymorphisms.</title>
        <authorList>
            <person name="Zapata L."/>
            <person name="Ding J."/>
            <person name="Willing E.M."/>
            <person name="Hartwig B."/>
            <person name="Bezdan D."/>
            <person name="Jiao W.B."/>
            <person name="Patel V."/>
            <person name="Velikkakam James G."/>
            <person name="Koornneef M."/>
            <person name="Ossowski S."/>
            <person name="Schneeberger K."/>
        </authorList>
    </citation>
    <scope>NUCLEOTIDE SEQUENCE [LARGE SCALE GENOMIC DNA]</scope>
    <source>
        <strain evidence="7">cv. Landsberg erecta</strain>
    </source>
</reference>
<dbReference type="EMBL" id="LR881466">
    <property type="protein sequence ID" value="CAD5315386.1"/>
    <property type="molecule type" value="Genomic_DNA"/>
</dbReference>
<reference evidence="6 8" key="3">
    <citation type="submission" date="2019-11" db="EMBL/GenBank/DDBJ databases">
        <authorList>
            <person name="Jiao W.-B."/>
            <person name="Schneeberger K."/>
        </authorList>
    </citation>
    <scope>NUCLEOTIDE SEQUENCE [LARGE SCALE GENOMIC DNA]</scope>
    <source>
        <strain evidence="8">cv. An-1</strain>
    </source>
</reference>
<protein>
    <submittedName>
        <fullName evidence="4">(thale cress) hypothetical protein</fullName>
    </submittedName>
    <submittedName>
        <fullName evidence="5">DD11</fullName>
    </submittedName>
</protein>
<dbReference type="InterPro" id="IPR040220">
    <property type="entry name" value="DD11"/>
</dbReference>
<feature type="chain" id="PRO_5038293552" evidence="2">
    <location>
        <begin position="23"/>
        <end position="149"/>
    </location>
</feature>
<evidence type="ECO:0000313" key="9">
    <source>
        <dbReference type="Proteomes" id="UP000516314"/>
    </source>
</evidence>
<sequence length="149" mass="16772">MEKAILITFLIATTSMVYQTIGQEEEISPISPESLAYEPAAAYEYDHELLSHMTTRRIKFLQDCSDKMSSKCNVEMTEGLIDDKPVSEDCCVNFLKIGRECHEGLMTFVFATYELKDVASAILPRSKRMWNKCVETTAAKIGAPLAFET</sequence>
<accession>A0A178W600</accession>
<keyword evidence="1 2" id="KW-0732">Signal</keyword>
<evidence type="ECO:0000256" key="1">
    <source>
        <dbReference type="ARBA" id="ARBA00022729"/>
    </source>
</evidence>
<dbReference type="InterPro" id="IPR008502">
    <property type="entry name" value="Prolamin-like"/>
</dbReference>